<organism evidence="1 2">
    <name type="scientific">Onchocerca flexuosa</name>
    <dbReference type="NCBI Taxonomy" id="387005"/>
    <lineage>
        <taxon>Eukaryota</taxon>
        <taxon>Metazoa</taxon>
        <taxon>Ecdysozoa</taxon>
        <taxon>Nematoda</taxon>
        <taxon>Chromadorea</taxon>
        <taxon>Rhabditida</taxon>
        <taxon>Spirurina</taxon>
        <taxon>Spiruromorpha</taxon>
        <taxon>Filarioidea</taxon>
        <taxon>Onchocercidae</taxon>
        <taxon>Onchocerca</taxon>
    </lineage>
</organism>
<dbReference type="Proteomes" id="UP000242913">
    <property type="component" value="Unassembled WGS sequence"/>
</dbReference>
<keyword evidence="2" id="KW-1185">Reference proteome</keyword>
<name>A0A238BPH5_9BILA</name>
<reference evidence="1 2" key="1">
    <citation type="submission" date="2015-12" db="EMBL/GenBank/DDBJ databases">
        <title>Draft genome of the nematode, Onchocerca flexuosa.</title>
        <authorList>
            <person name="Mitreva M."/>
        </authorList>
    </citation>
    <scope>NUCLEOTIDE SEQUENCE [LARGE SCALE GENOMIC DNA]</scope>
    <source>
        <strain evidence="1">Red Deer</strain>
    </source>
</reference>
<sequence>MYQSKGQLMIIKKCKRHKMIKDRSSTLVNKRLIMSSGIENVKYRTTGQSKMNGTEKRQGLFDVIIITLNGKERKRRGDDLYLLDDPLLIR</sequence>
<protein>
    <submittedName>
        <fullName evidence="1">Uncharacterized protein</fullName>
    </submittedName>
</protein>
<evidence type="ECO:0000313" key="2">
    <source>
        <dbReference type="Proteomes" id="UP000242913"/>
    </source>
</evidence>
<dbReference type="AlphaFoldDB" id="A0A238BPH5"/>
<gene>
    <name evidence="1" type="ORF">X798_05719</name>
</gene>
<proteinExistence type="predicted"/>
<dbReference type="EMBL" id="KZ270036">
    <property type="protein sequence ID" value="OZC07299.1"/>
    <property type="molecule type" value="Genomic_DNA"/>
</dbReference>
<evidence type="ECO:0000313" key="1">
    <source>
        <dbReference type="EMBL" id="OZC07299.1"/>
    </source>
</evidence>
<accession>A0A238BPH5</accession>